<evidence type="ECO:0000313" key="2">
    <source>
        <dbReference type="EMBL" id="KYQ92840.1"/>
    </source>
</evidence>
<organism evidence="2 3">
    <name type="scientific">Tieghemostelium lacteum</name>
    <name type="common">Slime mold</name>
    <name type="synonym">Dictyostelium lacteum</name>
    <dbReference type="NCBI Taxonomy" id="361077"/>
    <lineage>
        <taxon>Eukaryota</taxon>
        <taxon>Amoebozoa</taxon>
        <taxon>Evosea</taxon>
        <taxon>Eumycetozoa</taxon>
        <taxon>Dictyostelia</taxon>
        <taxon>Dictyosteliales</taxon>
        <taxon>Raperosteliaceae</taxon>
        <taxon>Tieghemostelium</taxon>
    </lineage>
</organism>
<protein>
    <submittedName>
        <fullName evidence="2">Uncharacterized protein</fullName>
    </submittedName>
</protein>
<sequence length="276" mass="32026">MTIILRPFSVTVNTVSLTDICISYIQINNPVLGSFIAILFDFIWYSRNKKNHDKIDKELNWSPTRLIYQFIILILLKSVSILDRENIQPSLAFYQDHSPTNSDFSFDLTPQYNSPNSLNSLDSQYIPPYQKQSPESNNNNNNQNFINDDRFENIIFSPFSSTYCIQQQQQNTITKITTIEDLHSYIGEQRVIMSPGLYHCTIAEFRTKILHANQANDQFYDSGLVDPSAPQGVFFCVHSRTNEITKLPDYTVYPLNNSKDYSNRVTIKILQQFYQL</sequence>
<dbReference type="InParanoid" id="A0A151ZG46"/>
<proteinExistence type="predicted"/>
<gene>
    <name evidence="2" type="ORF">DLAC_11627</name>
</gene>
<dbReference type="Proteomes" id="UP000076078">
    <property type="component" value="Unassembled WGS sequence"/>
</dbReference>
<dbReference type="OrthoDB" id="23516at2759"/>
<name>A0A151ZG46_TIELA</name>
<feature type="region of interest" description="Disordered" evidence="1">
    <location>
        <begin position="123"/>
        <end position="144"/>
    </location>
</feature>
<comment type="caution">
    <text evidence="2">The sequence shown here is derived from an EMBL/GenBank/DDBJ whole genome shotgun (WGS) entry which is preliminary data.</text>
</comment>
<accession>A0A151ZG46</accession>
<dbReference type="EMBL" id="LODT01000028">
    <property type="protein sequence ID" value="KYQ92840.1"/>
    <property type="molecule type" value="Genomic_DNA"/>
</dbReference>
<keyword evidence="3" id="KW-1185">Reference proteome</keyword>
<reference evidence="2 3" key="1">
    <citation type="submission" date="2015-12" db="EMBL/GenBank/DDBJ databases">
        <title>Dictyostelia acquired genes for synthesis and detection of signals that induce cell-type specialization by lateral gene transfer from prokaryotes.</title>
        <authorList>
            <person name="Gloeckner G."/>
            <person name="Schaap P."/>
        </authorList>
    </citation>
    <scope>NUCLEOTIDE SEQUENCE [LARGE SCALE GENOMIC DNA]</scope>
    <source>
        <strain evidence="2 3">TK</strain>
    </source>
</reference>
<evidence type="ECO:0000256" key="1">
    <source>
        <dbReference type="SAM" id="MobiDB-lite"/>
    </source>
</evidence>
<evidence type="ECO:0000313" key="3">
    <source>
        <dbReference type="Proteomes" id="UP000076078"/>
    </source>
</evidence>
<dbReference type="AlphaFoldDB" id="A0A151ZG46"/>